<feature type="domain" description="Zn(2)-C6 fungal-type" evidence="5">
    <location>
        <begin position="14"/>
        <end position="42"/>
    </location>
</feature>
<dbReference type="PROSITE" id="PS50048">
    <property type="entry name" value="ZN2_CY6_FUNGAL_2"/>
    <property type="match status" value="1"/>
</dbReference>
<dbReference type="InterPro" id="IPR036864">
    <property type="entry name" value="Zn2-C6_fun-type_DNA-bd_sf"/>
</dbReference>
<reference evidence="6 8" key="1">
    <citation type="journal article" date="2020" name="Stud. Mycol.">
        <title>101 Dothideomycetes genomes: a test case for predicting lifestyles and emergence of pathogens.</title>
        <authorList>
            <person name="Haridas S."/>
            <person name="Albert R."/>
            <person name="Binder M."/>
            <person name="Bloem J."/>
            <person name="Labutti K."/>
            <person name="Salamov A."/>
            <person name="Andreopoulos B."/>
            <person name="Baker S."/>
            <person name="Barry K."/>
            <person name="Bills G."/>
            <person name="Bluhm B."/>
            <person name="Cannon C."/>
            <person name="Castanera R."/>
            <person name="Culley D."/>
            <person name="Daum C."/>
            <person name="Ezra D."/>
            <person name="Gonzalez J."/>
            <person name="Henrissat B."/>
            <person name="Kuo A."/>
            <person name="Liang C."/>
            <person name="Lipzen A."/>
            <person name="Lutzoni F."/>
            <person name="Magnuson J."/>
            <person name="Mondo S."/>
            <person name="Nolan M."/>
            <person name="Ohm R."/>
            <person name="Pangilinan J."/>
            <person name="Park H.-J."/>
            <person name="Ramirez L."/>
            <person name="Alfaro M."/>
            <person name="Sun H."/>
            <person name="Tritt A."/>
            <person name="Yoshinaga Y."/>
            <person name="Zwiers L.-H."/>
            <person name="Turgeon B."/>
            <person name="Goodwin S."/>
            <person name="Spatafora J."/>
            <person name="Crous P."/>
            <person name="Grigoriev I."/>
        </authorList>
    </citation>
    <scope>NUCLEOTIDE SEQUENCE</scope>
    <source>
        <strain evidence="6 8">CBS 304.34</strain>
    </source>
</reference>
<gene>
    <name evidence="6 8" type="ORF">BDZ99DRAFT_378049</name>
</gene>
<evidence type="ECO:0000313" key="7">
    <source>
        <dbReference type="Proteomes" id="UP000504636"/>
    </source>
</evidence>
<dbReference type="Pfam" id="PF04082">
    <property type="entry name" value="Fungal_trans"/>
    <property type="match status" value="1"/>
</dbReference>
<reference evidence="8" key="3">
    <citation type="submission" date="2025-04" db="UniProtKB">
        <authorList>
            <consortium name="RefSeq"/>
        </authorList>
    </citation>
    <scope>IDENTIFICATION</scope>
    <source>
        <strain evidence="8">CBS 304.34</strain>
    </source>
</reference>
<dbReference type="GO" id="GO:0008270">
    <property type="term" value="F:zinc ion binding"/>
    <property type="evidence" value="ECO:0007669"/>
    <property type="project" value="InterPro"/>
</dbReference>
<dbReference type="SMART" id="SM00906">
    <property type="entry name" value="Fungal_trans"/>
    <property type="match status" value="1"/>
</dbReference>
<comment type="subcellular location">
    <subcellularLocation>
        <location evidence="1">Nucleus</location>
    </subcellularLocation>
</comment>
<reference evidence="8" key="2">
    <citation type="submission" date="2020-04" db="EMBL/GenBank/DDBJ databases">
        <authorList>
            <consortium name="NCBI Genome Project"/>
        </authorList>
    </citation>
    <scope>NUCLEOTIDE SEQUENCE</scope>
    <source>
        <strain evidence="8">CBS 304.34</strain>
    </source>
</reference>
<dbReference type="EMBL" id="MU003694">
    <property type="protein sequence ID" value="KAF2815350.1"/>
    <property type="molecule type" value="Genomic_DNA"/>
</dbReference>
<evidence type="ECO:0000313" key="6">
    <source>
        <dbReference type="EMBL" id="KAF2815350.1"/>
    </source>
</evidence>
<protein>
    <recommendedName>
        <fullName evidence="5">Zn(2)-C6 fungal-type domain-containing protein</fullName>
    </recommendedName>
</protein>
<dbReference type="GO" id="GO:0006351">
    <property type="term" value="P:DNA-templated transcription"/>
    <property type="evidence" value="ECO:0007669"/>
    <property type="project" value="InterPro"/>
</dbReference>
<dbReference type="SMART" id="SM00066">
    <property type="entry name" value="GAL4"/>
    <property type="match status" value="1"/>
</dbReference>
<dbReference type="SUPFAM" id="SSF57701">
    <property type="entry name" value="Zn2/Cys6 DNA-binding domain"/>
    <property type="match status" value="1"/>
</dbReference>
<evidence type="ECO:0000256" key="1">
    <source>
        <dbReference type="ARBA" id="ARBA00004123"/>
    </source>
</evidence>
<dbReference type="RefSeq" id="XP_033582314.1">
    <property type="nucleotide sequence ID" value="XM_033715094.1"/>
</dbReference>
<dbReference type="Proteomes" id="UP000504636">
    <property type="component" value="Unplaced"/>
</dbReference>
<dbReference type="CDD" id="cd12148">
    <property type="entry name" value="fungal_TF_MHR"/>
    <property type="match status" value="1"/>
</dbReference>
<dbReference type="GeneID" id="54455987"/>
<dbReference type="Gene3D" id="4.10.240.10">
    <property type="entry name" value="Zn(2)-C6 fungal-type DNA-binding domain"/>
    <property type="match status" value="1"/>
</dbReference>
<dbReference type="InterPro" id="IPR050613">
    <property type="entry name" value="Sec_Metabolite_Reg"/>
</dbReference>
<sequence length="713" mass="80999">MSPRASAKSQRVLACVLCQQRKVKCNRKFPCTNCERAGAQCVPATLAPRHRRRRFPERELLERLRDYEGLLRQNNIKFEPLHAPVEEKASPSLGGRSYDSTDDVLSGGRAAAADRPKKTIIKSETVYEANDNGDESDSSQDGMHEAVVKKVWDRMSEGNDYLLFGSRKTNVTLSTLHPKQVQIFRLWQVYLENVNPLLKVTHTPTLQSRIIDAASDVANINPNLEALMFSIYCISVISLVEDKCQTLFGSTRKELLASFRFGCQQALLNCEFLRSSDQDCLTALYLYLISVRSDTDPRSLSSILGAAIRIAQRMGIHNESAYSKSTALEAEMRRRLWWSLIVFDNRICEMSDSKATVLTPAWDCSTPLNVDDFDLRSDMKKPPAVHRKPTEAIFAVVRSELHEFIRHSAFHLDFTNPALKAIAKNIKHGSVPEDGELDTLEKMIEDKYLQSCNLENPLQFMTLWTTRECLAKARLIQNYSKYSEPSVQQTDTDRDAAISHALSMLECDTKLMTSPLTKGYLWLVHMYFPAPAYFHILQNMKKRPIGKHNEKAWEVMSDNYEARFKKIENDNPIFKNVEDDNPIFKVFSKAVLQAWEARQAAFRQLEHPLGQPLEQPRIVSSIQRRARQMLSNPQNSNIEQAHDAPGINVDNLTMPVPMDFGGYGLMYGLDAQCSAGSVLKGYYDIPGQAPMDLDMNQLDWTTMDWNPMHARGC</sequence>
<dbReference type="CDD" id="cd00067">
    <property type="entry name" value="GAL4"/>
    <property type="match status" value="1"/>
</dbReference>
<evidence type="ECO:0000256" key="4">
    <source>
        <dbReference type="SAM" id="MobiDB-lite"/>
    </source>
</evidence>
<dbReference type="Pfam" id="PF00172">
    <property type="entry name" value="Zn_clus"/>
    <property type="match status" value="1"/>
</dbReference>
<evidence type="ECO:0000313" key="8">
    <source>
        <dbReference type="RefSeq" id="XP_033582314.1"/>
    </source>
</evidence>
<dbReference type="PANTHER" id="PTHR31001:SF45">
    <property type="entry name" value="ZN(II)2CYS6 TRANSCRIPTION FACTOR (EUROFUNG)"/>
    <property type="match status" value="1"/>
</dbReference>
<dbReference type="GO" id="GO:0000981">
    <property type="term" value="F:DNA-binding transcription factor activity, RNA polymerase II-specific"/>
    <property type="evidence" value="ECO:0007669"/>
    <property type="project" value="InterPro"/>
</dbReference>
<dbReference type="PANTHER" id="PTHR31001">
    <property type="entry name" value="UNCHARACTERIZED TRANSCRIPTIONAL REGULATORY PROTEIN"/>
    <property type="match status" value="1"/>
</dbReference>
<keyword evidence="3" id="KW-0539">Nucleus</keyword>
<organism evidence="6">
    <name type="scientific">Mytilinidion resinicola</name>
    <dbReference type="NCBI Taxonomy" id="574789"/>
    <lineage>
        <taxon>Eukaryota</taxon>
        <taxon>Fungi</taxon>
        <taxon>Dikarya</taxon>
        <taxon>Ascomycota</taxon>
        <taxon>Pezizomycotina</taxon>
        <taxon>Dothideomycetes</taxon>
        <taxon>Pleosporomycetidae</taxon>
        <taxon>Mytilinidiales</taxon>
        <taxon>Mytilinidiaceae</taxon>
        <taxon>Mytilinidion</taxon>
    </lineage>
</organism>
<evidence type="ECO:0000256" key="3">
    <source>
        <dbReference type="ARBA" id="ARBA00023242"/>
    </source>
</evidence>
<dbReference type="InterPro" id="IPR007219">
    <property type="entry name" value="XnlR_reg_dom"/>
</dbReference>
<dbReference type="OrthoDB" id="2269373at2759"/>
<dbReference type="GO" id="GO:0003677">
    <property type="term" value="F:DNA binding"/>
    <property type="evidence" value="ECO:0007669"/>
    <property type="project" value="InterPro"/>
</dbReference>
<dbReference type="InterPro" id="IPR001138">
    <property type="entry name" value="Zn2Cys6_DnaBD"/>
</dbReference>
<keyword evidence="2" id="KW-0479">Metal-binding</keyword>
<proteinExistence type="predicted"/>
<dbReference type="GO" id="GO:0005634">
    <property type="term" value="C:nucleus"/>
    <property type="evidence" value="ECO:0007669"/>
    <property type="project" value="UniProtKB-SubCell"/>
</dbReference>
<name>A0A6A6Z2X6_9PEZI</name>
<keyword evidence="7" id="KW-1185">Reference proteome</keyword>
<evidence type="ECO:0000259" key="5">
    <source>
        <dbReference type="PROSITE" id="PS50048"/>
    </source>
</evidence>
<dbReference type="AlphaFoldDB" id="A0A6A6Z2X6"/>
<accession>A0A6A6Z2X6</accession>
<feature type="region of interest" description="Disordered" evidence="4">
    <location>
        <begin position="87"/>
        <end position="111"/>
    </location>
</feature>
<evidence type="ECO:0000256" key="2">
    <source>
        <dbReference type="ARBA" id="ARBA00022723"/>
    </source>
</evidence>